<protein>
    <submittedName>
        <fullName evidence="10">Histone-lysine N-methyltransferase SETD1A-like protein</fullName>
        <ecNumber evidence="10">2.1.1.43</ecNumber>
    </submittedName>
</protein>
<dbReference type="InterPro" id="IPR000504">
    <property type="entry name" value="RRM_dom"/>
</dbReference>
<feature type="compositionally biased region" description="Low complexity" evidence="8">
    <location>
        <begin position="645"/>
        <end position="679"/>
    </location>
</feature>
<evidence type="ECO:0000313" key="10">
    <source>
        <dbReference type="EMBL" id="ERE75967.1"/>
    </source>
</evidence>
<feature type="compositionally biased region" description="Polar residues" evidence="8">
    <location>
        <begin position="359"/>
        <end position="368"/>
    </location>
</feature>
<dbReference type="Pfam" id="PF00076">
    <property type="entry name" value="RRM_1"/>
    <property type="match status" value="1"/>
</dbReference>
<accession>A0A061IA17</accession>
<evidence type="ECO:0000256" key="6">
    <source>
        <dbReference type="ARBA" id="ARBA00023242"/>
    </source>
</evidence>
<feature type="compositionally biased region" description="Basic and acidic residues" evidence="8">
    <location>
        <begin position="490"/>
        <end position="510"/>
    </location>
</feature>
<feature type="compositionally biased region" description="Acidic residues" evidence="8">
    <location>
        <begin position="562"/>
        <end position="589"/>
    </location>
</feature>
<dbReference type="AlphaFoldDB" id="A0A061IA17"/>
<feature type="compositionally biased region" description="Polar residues" evidence="8">
    <location>
        <begin position="237"/>
        <end position="253"/>
    </location>
</feature>
<evidence type="ECO:0000256" key="7">
    <source>
        <dbReference type="PROSITE-ProRule" id="PRU00176"/>
    </source>
</evidence>
<dbReference type="PANTHER" id="PTHR45814:SF1">
    <property type="entry name" value="HISTONE-LYSINE N-METHYLTRANSFERASE SETD1B"/>
    <property type="match status" value="1"/>
</dbReference>
<keyword evidence="7" id="KW-0694">RNA-binding</keyword>
<dbReference type="PANTHER" id="PTHR45814">
    <property type="entry name" value="HISTONE-LYSINE N-METHYLTRANSFERASE SETD1"/>
    <property type="match status" value="1"/>
</dbReference>
<dbReference type="GO" id="GO:0048188">
    <property type="term" value="C:Set1C/COMPASS complex"/>
    <property type="evidence" value="ECO:0007669"/>
    <property type="project" value="TreeGrafter"/>
</dbReference>
<dbReference type="FunFam" id="3.30.70.330:FF:000178">
    <property type="entry name" value="Histone-lysine N-methyltransferase"/>
    <property type="match status" value="1"/>
</dbReference>
<dbReference type="SUPFAM" id="SSF54928">
    <property type="entry name" value="RNA-binding domain, RBD"/>
    <property type="match status" value="1"/>
</dbReference>
<evidence type="ECO:0000256" key="5">
    <source>
        <dbReference type="ARBA" id="ARBA00022853"/>
    </source>
</evidence>
<evidence type="ECO:0000256" key="4">
    <source>
        <dbReference type="ARBA" id="ARBA00022691"/>
    </source>
</evidence>
<dbReference type="Proteomes" id="UP000030759">
    <property type="component" value="Unassembled WGS sequence"/>
</dbReference>
<evidence type="ECO:0000256" key="2">
    <source>
        <dbReference type="ARBA" id="ARBA00022603"/>
    </source>
</evidence>
<dbReference type="EC" id="2.1.1.43" evidence="10"/>
<feature type="compositionally biased region" description="Low complexity" evidence="8">
    <location>
        <begin position="706"/>
        <end position="718"/>
    </location>
</feature>
<keyword evidence="3 10" id="KW-0808">Transferase</keyword>
<feature type="compositionally biased region" description="Acidic residues" evidence="8">
    <location>
        <begin position="748"/>
        <end position="762"/>
    </location>
</feature>
<feature type="compositionally biased region" description="Basic residues" evidence="8">
    <location>
        <begin position="1"/>
        <end position="11"/>
    </location>
</feature>
<feature type="compositionally biased region" description="Acidic residues" evidence="8">
    <location>
        <begin position="790"/>
        <end position="799"/>
    </location>
</feature>
<comment type="subcellular location">
    <subcellularLocation>
        <location evidence="1">Nucleus</location>
    </subcellularLocation>
</comment>
<feature type="compositionally biased region" description="Polar residues" evidence="8">
    <location>
        <begin position="259"/>
        <end position="268"/>
    </location>
</feature>
<dbReference type="InterPro" id="IPR044570">
    <property type="entry name" value="Set1-like"/>
</dbReference>
<feature type="compositionally biased region" description="Acidic residues" evidence="8">
    <location>
        <begin position="680"/>
        <end position="703"/>
    </location>
</feature>
<evidence type="ECO:0000259" key="9">
    <source>
        <dbReference type="PROSITE" id="PS50102"/>
    </source>
</evidence>
<reference evidence="11" key="1">
    <citation type="journal article" date="2013" name="Nat. Biotechnol.">
        <title>Chinese hamster genome sequenced from sorted chromosomes.</title>
        <authorList>
            <person name="Brinkrolf K."/>
            <person name="Rupp O."/>
            <person name="Laux H."/>
            <person name="Kollin F."/>
            <person name="Ernst W."/>
            <person name="Linke B."/>
            <person name="Kofler R."/>
            <person name="Romand S."/>
            <person name="Hesse F."/>
            <person name="Budach W.E."/>
            <person name="Galosy S."/>
            <person name="Muller D."/>
            <person name="Noll T."/>
            <person name="Wienberg J."/>
            <person name="Jostock T."/>
            <person name="Leonard M."/>
            <person name="Grillari J."/>
            <person name="Tauch A."/>
            <person name="Goesmann A."/>
            <person name="Helk B."/>
            <person name="Mott J.E."/>
            <person name="Puhler A."/>
            <person name="Borth N."/>
        </authorList>
    </citation>
    <scope>NUCLEOTIDE SEQUENCE [LARGE SCALE GENOMIC DNA]</scope>
    <source>
        <strain evidence="11">17A/GY</strain>
    </source>
</reference>
<dbReference type="InterPro" id="IPR012677">
    <property type="entry name" value="Nucleotide-bd_a/b_plait_sf"/>
</dbReference>
<dbReference type="GO" id="GO:0003723">
    <property type="term" value="F:RNA binding"/>
    <property type="evidence" value="ECO:0007669"/>
    <property type="project" value="UniProtKB-UniRule"/>
</dbReference>
<evidence type="ECO:0000256" key="8">
    <source>
        <dbReference type="SAM" id="MobiDB-lite"/>
    </source>
</evidence>
<feature type="region of interest" description="Disordered" evidence="8">
    <location>
        <begin position="459"/>
        <end position="837"/>
    </location>
</feature>
<dbReference type="Gene3D" id="3.30.70.330">
    <property type="match status" value="1"/>
</dbReference>
<dbReference type="PROSITE" id="PS50102">
    <property type="entry name" value="RRM"/>
    <property type="match status" value="1"/>
</dbReference>
<feature type="region of interest" description="Disordered" evidence="8">
    <location>
        <begin position="229"/>
        <end position="306"/>
    </location>
</feature>
<evidence type="ECO:0000256" key="3">
    <source>
        <dbReference type="ARBA" id="ARBA00022679"/>
    </source>
</evidence>
<feature type="compositionally biased region" description="Acidic residues" evidence="8">
    <location>
        <begin position="606"/>
        <end position="624"/>
    </location>
</feature>
<feature type="region of interest" description="Disordered" evidence="8">
    <location>
        <begin position="343"/>
        <end position="421"/>
    </location>
</feature>
<proteinExistence type="predicted"/>
<feature type="region of interest" description="Disordered" evidence="8">
    <location>
        <begin position="1"/>
        <end position="25"/>
    </location>
</feature>
<evidence type="ECO:0000256" key="1">
    <source>
        <dbReference type="ARBA" id="ARBA00004123"/>
    </source>
</evidence>
<keyword evidence="2 10" id="KW-0489">Methyltransferase</keyword>
<keyword evidence="4" id="KW-0949">S-adenosyl-L-methionine</keyword>
<keyword evidence="6" id="KW-0539">Nucleus</keyword>
<feature type="compositionally biased region" description="Basic and acidic residues" evidence="8">
    <location>
        <begin position="779"/>
        <end position="789"/>
    </location>
</feature>
<gene>
    <name evidence="10" type="ORF">H671_4g12225</name>
</gene>
<keyword evidence="5" id="KW-0156">Chromatin regulator</keyword>
<dbReference type="EMBL" id="KE675057">
    <property type="protein sequence ID" value="ERE75967.1"/>
    <property type="molecule type" value="Genomic_DNA"/>
</dbReference>
<sequence>MENSHPHHHHQQPPPQPGPSGERRNHHWRSYKLMIDPALKKGHHKLYRYDGQHFSLAMSSNRPVEIVEDPRVVGIWTKTKELELSVPKFKIDEFYVGPVPPKQVTFAKLNDNIRENFLRDMCRKYGEVEEVEILYNPKTKKHLGIAKVVFATVRGAKEAVQHLHSTSVMGNIIHVELDTKETAAPWSAQLGWGATPPTFRVADFPPQSGLKTQLSDALKRLKDGSLSVGCGSGSSSVTPNSGGTPFSQDTAYSSCRLDTPNSYGQGTPLTPRLGTPFSQDSSYSSRQPTPSYLFSQDPTATFKARRHESKFTDAYNRRHEHHYVHNSAVAAVAGATTTFRGSSDLSFGSSGGSSGPPFKTQSQDSATFAHTPPPAQAAPASGFKSAFSPLPGPPSHRYLGASLTPVKSGEHKDEDRPKPKDRIASCLLESWGKGEGLGYEGLGLGIGLRGAIRLPSFKVKRKEPPDTASSGDQKRLRPSTSVDEEDEESERERDRDMTDTPCELAKRDPKSVGVRRRPARPLELDSGGEEDEKESLSVSSSSSASSSSGSSSTSPSSSASDKEEEEEEERESTEEEGEEAEEDEEEEEEGPRSHISSPSSSSTSDKDDDDDSDDQIDSDNDDQDIALSEASEKDNGDSEEEETESIAASKATPESSSSSESSGSSEFESSSESSSSSSSSEDEEEMTVPGEEEEEEEEEEEKEETAMATAMVAAMTHESMPPGGGQDFEQERVEVSLGPGAPMGESLGTEEEVDTGGEDEVPEMPTPVLEEPPLAMGAQEREESTKPPEEPIENTEEDMLLSPELPARETEAQSPSPPEHGPGNLAASWAGVGWDMG</sequence>
<feature type="domain" description="RRM" evidence="9">
    <location>
        <begin position="92"/>
        <end position="180"/>
    </location>
</feature>
<feature type="compositionally biased region" description="Low complexity" evidence="8">
    <location>
        <begin position="536"/>
        <end position="559"/>
    </location>
</feature>
<feature type="compositionally biased region" description="Basic and acidic residues" evidence="8">
    <location>
        <begin position="408"/>
        <end position="421"/>
    </location>
</feature>
<dbReference type="SMART" id="SM00360">
    <property type="entry name" value="RRM"/>
    <property type="match status" value="1"/>
</dbReference>
<dbReference type="GO" id="GO:0042800">
    <property type="term" value="F:histone H3K4 methyltransferase activity"/>
    <property type="evidence" value="ECO:0007669"/>
    <property type="project" value="InterPro"/>
</dbReference>
<dbReference type="InterPro" id="IPR035979">
    <property type="entry name" value="RBD_domain_sf"/>
</dbReference>
<evidence type="ECO:0000313" key="11">
    <source>
        <dbReference type="Proteomes" id="UP000030759"/>
    </source>
</evidence>
<dbReference type="GO" id="GO:0032259">
    <property type="term" value="P:methylation"/>
    <property type="evidence" value="ECO:0007669"/>
    <property type="project" value="UniProtKB-KW"/>
</dbReference>
<feature type="compositionally biased region" description="Polar residues" evidence="8">
    <location>
        <begin position="276"/>
        <end position="299"/>
    </location>
</feature>
<organism evidence="10 11">
    <name type="scientific">Cricetulus griseus</name>
    <name type="common">Chinese hamster</name>
    <name type="synonym">Cricetulus barabensis griseus</name>
    <dbReference type="NCBI Taxonomy" id="10029"/>
    <lineage>
        <taxon>Eukaryota</taxon>
        <taxon>Metazoa</taxon>
        <taxon>Chordata</taxon>
        <taxon>Craniata</taxon>
        <taxon>Vertebrata</taxon>
        <taxon>Euteleostomi</taxon>
        <taxon>Mammalia</taxon>
        <taxon>Eutheria</taxon>
        <taxon>Euarchontoglires</taxon>
        <taxon>Glires</taxon>
        <taxon>Rodentia</taxon>
        <taxon>Myomorpha</taxon>
        <taxon>Muroidea</taxon>
        <taxon>Cricetidae</taxon>
        <taxon>Cricetinae</taxon>
        <taxon>Cricetulus</taxon>
    </lineage>
</organism>
<name>A0A061IA17_CRIGR</name>